<dbReference type="Pfam" id="PF00400">
    <property type="entry name" value="WD40"/>
    <property type="match status" value="2"/>
</dbReference>
<reference evidence="4 5" key="1">
    <citation type="submission" date="2011-07" db="EMBL/GenBank/DDBJ databases">
        <authorList>
            <person name="Coyne R."/>
            <person name="Brami D."/>
            <person name="Johnson J."/>
            <person name="Hostetler J."/>
            <person name="Hannick L."/>
            <person name="Clark T."/>
            <person name="Cassidy-Hanley D."/>
            <person name="Inman J."/>
        </authorList>
    </citation>
    <scope>NUCLEOTIDE SEQUENCE [LARGE SCALE GENOMIC DNA]</scope>
    <source>
        <strain evidence="4 5">G5</strain>
    </source>
</reference>
<feature type="region of interest" description="Disordered" evidence="3">
    <location>
        <begin position="950"/>
        <end position="969"/>
    </location>
</feature>
<dbReference type="EC" id="3.4.21.53" evidence="4"/>
<keyword evidence="4" id="KW-0378">Hydrolase</keyword>
<keyword evidence="2" id="KW-0175">Coiled coil</keyword>
<dbReference type="PANTHER" id="PTHR32215">
    <property type="entry name" value="CILIA- AND FLAGELLA-ASSOCIATED PROTEIN 57"/>
    <property type="match status" value="1"/>
</dbReference>
<dbReference type="OMA" id="CFPDKVR"/>
<dbReference type="STRING" id="857967.G0QSH3"/>
<organism evidence="4 5">
    <name type="scientific">Ichthyophthirius multifiliis</name>
    <name type="common">White spot disease agent</name>
    <name type="synonym">Ich</name>
    <dbReference type="NCBI Taxonomy" id="5932"/>
    <lineage>
        <taxon>Eukaryota</taxon>
        <taxon>Sar</taxon>
        <taxon>Alveolata</taxon>
        <taxon>Ciliophora</taxon>
        <taxon>Intramacronucleata</taxon>
        <taxon>Oligohymenophorea</taxon>
        <taxon>Hymenostomatida</taxon>
        <taxon>Ophryoglenina</taxon>
        <taxon>Ichthyophthirius</taxon>
    </lineage>
</organism>
<feature type="repeat" description="WD" evidence="1">
    <location>
        <begin position="682"/>
        <end position="714"/>
    </location>
</feature>
<dbReference type="OrthoDB" id="47276at2759"/>
<name>G0QSH3_ICHMU</name>
<evidence type="ECO:0000256" key="3">
    <source>
        <dbReference type="SAM" id="MobiDB-lite"/>
    </source>
</evidence>
<evidence type="ECO:0000256" key="1">
    <source>
        <dbReference type="PROSITE-ProRule" id="PRU00221"/>
    </source>
</evidence>
<protein>
    <submittedName>
        <fullName evidence="4">WD repeat protein</fullName>
        <ecNumber evidence="4">3.1.11.5</ecNumber>
        <ecNumber evidence="4">3.1.4.16</ecNumber>
        <ecNumber evidence="4">3.4.21.53</ecNumber>
    </submittedName>
</protein>
<dbReference type="SMART" id="SM00320">
    <property type="entry name" value="WD40"/>
    <property type="match status" value="5"/>
</dbReference>
<dbReference type="EC" id="3.1.4.16" evidence="4"/>
<dbReference type="eggNOG" id="ENOG502QTIS">
    <property type="taxonomic scope" value="Eukaryota"/>
</dbReference>
<keyword evidence="1" id="KW-0853">WD repeat</keyword>
<dbReference type="InterPro" id="IPR052993">
    <property type="entry name" value="CFA-57"/>
</dbReference>
<feature type="coiled-coil region" evidence="2">
    <location>
        <begin position="1210"/>
        <end position="1258"/>
    </location>
</feature>
<evidence type="ECO:0000313" key="5">
    <source>
        <dbReference type="Proteomes" id="UP000008983"/>
    </source>
</evidence>
<evidence type="ECO:0000313" key="4">
    <source>
        <dbReference type="EMBL" id="EGR31811.1"/>
    </source>
</evidence>
<dbReference type="InParanoid" id="G0QSH3"/>
<dbReference type="InterPro" id="IPR015943">
    <property type="entry name" value="WD40/YVTN_repeat-like_dom_sf"/>
</dbReference>
<dbReference type="Gene3D" id="2.130.10.10">
    <property type="entry name" value="YVTN repeat-like/Quinoprotein amine dehydrogenase"/>
    <property type="match status" value="3"/>
</dbReference>
<dbReference type="Proteomes" id="UP000008983">
    <property type="component" value="Unassembled WGS sequence"/>
</dbReference>
<dbReference type="PROSITE" id="PS50082">
    <property type="entry name" value="WD_REPEATS_2"/>
    <property type="match status" value="1"/>
</dbReference>
<dbReference type="EMBL" id="GL983812">
    <property type="protein sequence ID" value="EGR31811.1"/>
    <property type="molecule type" value="Genomic_DNA"/>
</dbReference>
<dbReference type="EC" id="3.1.11.5" evidence="4"/>
<sequence>MLQLQNQQEESQLPTKLQLPFGVKYIHGYRSDFKNNIFQLSEQRVVYPASNSVIVNNSENKQQFYHTYSGTSGITCMAQSVSKKYIAWAEEYESGIIIIQDMTKPEKRKTITSQDCKARAYVCLDFHKTDEKLLIALSGQPDWQLIYFQWDKQKVISSVSLKIVENMRYSFCFFHPKEDDFIGLVGHAAIKSYKLGSDGQLKQKDSPFIKKDSKDLHHSTNYTSYCLLPDQNMIIGTDQGELLFFQSSFEFKTILPTSPKNEQMSIECIQTYSKGFIVAGSDCTILMYEKCDNDLKNPYIRADKKIQLKEFKTKITSLLVTNGEEKLIVGIEGGQLLQILFSPENQTISEENSKCEPLYMSYHSQKVKRYYIFDILYFYQKKITGLDVCIRKALVVTCSFDRYVKIWNYIDNTLENSKLFDEEAYSVAIHPSGFHIIVGFADRIKFLNIFENDLISFKELTVKNCREIQFSNGGHLFAITNITTVQVFDFYTGEMASHLAFRGSGKVKSIFWEQDDQGFFTGNTDGIIYYWRVDDAGPQKTQIATFPGMNITCITGHQSTENNLQHVERIIFVSGVYSDENNLEDNIYGNQQQLQQIQNSEKCVYKITIHSKLEKENRELSDGNLKKKFIVAGTQKIFTGSDISQVALAHCNKLFFFTTEDKGKPGAIRVMKYPFTNEILELQSHVSSITRLRVSFDDNYVFTASEDGALIIYKNEDKEFKVKMDKDNIIETQFTEEFLIQREQYNNQKNEIERLKKQLNEEKQRQDLQIKESLKILDMKILELEQVKNQNQERDLQEIKKQQSEIEEMNENYEKQKQMLKNLHQQNKKTIENECKKKIALEMQRNEELQREKEKEERNFKQDIHSIENDHKREMAKKTAMYEQQLADEKQQYADLHAKSEQLKIEFEKTLNQLELSAENQIDKLKELNETRMQELFNTLEKSEIKKMEKRNDYDTESQKLEDQKSKLKGTMEEITSIQETNKMLQKEKETHTKEIDEREKAIKDKGRRIYELKKKTQELEKFKFVLDYKIKELKRDKGPKEEEIAKMKEQIANMNSEILHFNRTNNNLLLIVSDLKLRQKGMKKELEKQNQQINSYQQYINAFEQDMSSCYSNINDQKKLKQSIVSLLNQYVQNDDFKFKKSENNDFQREIMKERSHLETSVTNLKLKHDKNQQVHKSDTEIIMKHNTFLIFEINHLRREQKDIIDDKIKLMNVQRKKKENSLNQIEKEIQYYDEKKLKLQKEIQNQRQINDQIKSKFLIQNFIFNIKIIFKRQLKIKMIELIKKNKKIKCLLYLQ</sequence>
<dbReference type="GeneID" id="14907979"/>
<dbReference type="InterPro" id="IPR036322">
    <property type="entry name" value="WD40_repeat_dom_sf"/>
</dbReference>
<dbReference type="InterPro" id="IPR001680">
    <property type="entry name" value="WD40_rpt"/>
</dbReference>
<dbReference type="GO" id="GO:0004252">
    <property type="term" value="F:serine-type endopeptidase activity"/>
    <property type="evidence" value="ECO:0007669"/>
    <property type="project" value="UniProtKB-EC"/>
</dbReference>
<dbReference type="GO" id="GO:0008854">
    <property type="term" value="F:exodeoxyribonuclease V activity"/>
    <property type="evidence" value="ECO:0007669"/>
    <property type="project" value="UniProtKB-EC"/>
</dbReference>
<keyword evidence="5" id="KW-1185">Reference proteome</keyword>
<dbReference type="RefSeq" id="XP_004035297.1">
    <property type="nucleotide sequence ID" value="XM_004035249.1"/>
</dbReference>
<dbReference type="SUPFAM" id="SSF50978">
    <property type="entry name" value="WD40 repeat-like"/>
    <property type="match status" value="2"/>
</dbReference>
<dbReference type="GO" id="GO:0008663">
    <property type="term" value="F:2',3'-cyclic-nucleotide 2'-phosphodiesterase activity"/>
    <property type="evidence" value="ECO:0007669"/>
    <property type="project" value="UniProtKB-EC"/>
</dbReference>
<dbReference type="PANTHER" id="PTHR32215:SF0">
    <property type="entry name" value="CILIA- AND FLAGELLA-ASSOCIATED PROTEIN 57"/>
    <property type="match status" value="1"/>
</dbReference>
<gene>
    <name evidence="4" type="ORF">IMG5_101140</name>
</gene>
<proteinExistence type="predicted"/>
<evidence type="ECO:0000256" key="2">
    <source>
        <dbReference type="SAM" id="Coils"/>
    </source>
</evidence>
<feature type="coiled-coil region" evidence="2">
    <location>
        <begin position="1031"/>
        <end position="1107"/>
    </location>
</feature>
<accession>G0QSH3</accession>